<dbReference type="SMART" id="SM00382">
    <property type="entry name" value="AAA"/>
    <property type="match status" value="1"/>
</dbReference>
<evidence type="ECO:0000313" key="7">
    <source>
        <dbReference type="Proteomes" id="UP000789831"/>
    </source>
</evidence>
<keyword evidence="1" id="KW-0547">Nucleotide-binding</keyword>
<evidence type="ECO:0000313" key="6">
    <source>
        <dbReference type="EMBL" id="CAG8677832.1"/>
    </source>
</evidence>
<evidence type="ECO:0000256" key="2">
    <source>
        <dbReference type="ARBA" id="ARBA00022840"/>
    </source>
</evidence>
<comment type="similarity">
    <text evidence="3">Belongs to the ABC transporter superfamily. ABCB family. Heavy Metal importer (TC 3.A.1.210) subfamily.</text>
</comment>
<dbReference type="InterPro" id="IPR027417">
    <property type="entry name" value="P-loop_NTPase"/>
</dbReference>
<dbReference type="InterPro" id="IPR039421">
    <property type="entry name" value="Type_1_exporter"/>
</dbReference>
<dbReference type="PANTHER" id="PTHR24221:SF654">
    <property type="entry name" value="ATP-BINDING CASSETTE SUB-FAMILY B MEMBER 6"/>
    <property type="match status" value="1"/>
</dbReference>
<dbReference type="PANTHER" id="PTHR24221">
    <property type="entry name" value="ATP-BINDING CASSETTE SUB-FAMILY B"/>
    <property type="match status" value="1"/>
</dbReference>
<dbReference type="Gene3D" id="3.40.50.300">
    <property type="entry name" value="P-loop containing nucleotide triphosphate hydrolases"/>
    <property type="match status" value="2"/>
</dbReference>
<dbReference type="SUPFAM" id="SSF52540">
    <property type="entry name" value="P-loop containing nucleoside triphosphate hydrolases"/>
    <property type="match status" value="1"/>
</dbReference>
<dbReference type="AlphaFoldDB" id="A0A9N9HIB2"/>
<dbReference type="GO" id="GO:0016887">
    <property type="term" value="F:ATP hydrolysis activity"/>
    <property type="evidence" value="ECO:0007669"/>
    <property type="project" value="InterPro"/>
</dbReference>
<dbReference type="EMBL" id="CAJVPL010009357">
    <property type="protein sequence ID" value="CAG8677832.1"/>
    <property type="molecule type" value="Genomic_DNA"/>
</dbReference>
<organism evidence="6 7">
    <name type="scientific">Ambispora gerdemannii</name>
    <dbReference type="NCBI Taxonomy" id="144530"/>
    <lineage>
        <taxon>Eukaryota</taxon>
        <taxon>Fungi</taxon>
        <taxon>Fungi incertae sedis</taxon>
        <taxon>Mucoromycota</taxon>
        <taxon>Glomeromycotina</taxon>
        <taxon>Glomeromycetes</taxon>
        <taxon>Archaeosporales</taxon>
        <taxon>Ambisporaceae</taxon>
        <taxon>Ambispora</taxon>
    </lineage>
</organism>
<reference evidence="6" key="1">
    <citation type="submission" date="2021-06" db="EMBL/GenBank/DDBJ databases">
        <authorList>
            <person name="Kallberg Y."/>
            <person name="Tangrot J."/>
            <person name="Rosling A."/>
        </authorList>
    </citation>
    <scope>NUCLEOTIDE SEQUENCE</scope>
    <source>
        <strain evidence="6">MT106</strain>
    </source>
</reference>
<dbReference type="PROSITE" id="PS00039">
    <property type="entry name" value="DEAD_ATP_HELICASE"/>
    <property type="match status" value="1"/>
</dbReference>
<sequence>MTERLRFYPFGLSAQKQINDFLAQSERNDRQKNILVEEPVTTITLKKVSFAYQENKPILKKLDLQFKKGEVNYLTGANGFGKSTIISLIMGLYQANGAKIAYAEHENLIENDLSTGQKQLADLDNLFANSKNKEVFIFDEADNALDENNKKEFHEKIERIKNNKKTRAEKILEDIEAQLRKLITEKKELKK</sequence>
<feature type="coiled-coil region" evidence="4">
    <location>
        <begin position="143"/>
        <end position="185"/>
    </location>
</feature>
<dbReference type="GO" id="GO:0034040">
    <property type="term" value="F:ATPase-coupled lipid transmembrane transporter activity"/>
    <property type="evidence" value="ECO:0007669"/>
    <property type="project" value="TreeGrafter"/>
</dbReference>
<feature type="domain" description="AAA+ ATPase" evidence="5">
    <location>
        <begin position="68"/>
        <end position="188"/>
    </location>
</feature>
<comment type="caution">
    <text evidence="6">The sequence shown here is derived from an EMBL/GenBank/DDBJ whole genome shotgun (WGS) entry which is preliminary data.</text>
</comment>
<evidence type="ECO:0000256" key="4">
    <source>
        <dbReference type="SAM" id="Coils"/>
    </source>
</evidence>
<name>A0A9N9HIB2_9GLOM</name>
<dbReference type="InterPro" id="IPR000629">
    <property type="entry name" value="RNA-helicase_DEAD-box_CS"/>
</dbReference>
<keyword evidence="4" id="KW-0175">Coiled coil</keyword>
<dbReference type="Proteomes" id="UP000789831">
    <property type="component" value="Unassembled WGS sequence"/>
</dbReference>
<gene>
    <name evidence="6" type="ORF">AGERDE_LOCUS12538</name>
</gene>
<dbReference type="GO" id="GO:0005524">
    <property type="term" value="F:ATP binding"/>
    <property type="evidence" value="ECO:0007669"/>
    <property type="project" value="UniProtKB-KW"/>
</dbReference>
<dbReference type="InterPro" id="IPR003439">
    <property type="entry name" value="ABC_transporter-like_ATP-bd"/>
</dbReference>
<evidence type="ECO:0000259" key="5">
    <source>
        <dbReference type="SMART" id="SM00382"/>
    </source>
</evidence>
<feature type="non-terminal residue" evidence="6">
    <location>
        <position position="191"/>
    </location>
</feature>
<protein>
    <submittedName>
        <fullName evidence="6">3374_t:CDS:1</fullName>
    </submittedName>
</protein>
<evidence type="ECO:0000256" key="3">
    <source>
        <dbReference type="ARBA" id="ARBA00024363"/>
    </source>
</evidence>
<evidence type="ECO:0000256" key="1">
    <source>
        <dbReference type="ARBA" id="ARBA00022741"/>
    </source>
</evidence>
<accession>A0A9N9HIB2</accession>
<dbReference type="InterPro" id="IPR003593">
    <property type="entry name" value="AAA+_ATPase"/>
</dbReference>
<proteinExistence type="inferred from homology"/>
<keyword evidence="7" id="KW-1185">Reference proteome</keyword>
<keyword evidence="2" id="KW-0067">ATP-binding</keyword>
<dbReference type="Pfam" id="PF00005">
    <property type="entry name" value="ABC_tran"/>
    <property type="match status" value="1"/>
</dbReference>
<dbReference type="OrthoDB" id="2419680at2759"/>